<reference evidence="8" key="1">
    <citation type="submission" date="2014-03" db="EMBL/GenBank/DDBJ databases">
        <authorList>
            <person name="Aksoy S."/>
            <person name="Warren W."/>
            <person name="Wilson R.K."/>
        </authorList>
    </citation>
    <scope>NUCLEOTIDE SEQUENCE [LARGE SCALE GENOMIC DNA]</scope>
    <source>
        <strain evidence="8">IAEA</strain>
    </source>
</reference>
<dbReference type="PANTHER" id="PTHR24366">
    <property type="entry name" value="IG(IMMUNOGLOBULIN) AND LRR(LEUCINE RICH REPEAT) DOMAINS"/>
    <property type="match status" value="1"/>
</dbReference>
<evidence type="ECO:0000256" key="1">
    <source>
        <dbReference type="ARBA" id="ARBA00022614"/>
    </source>
</evidence>
<evidence type="ECO:0000256" key="4">
    <source>
        <dbReference type="SAM" id="Phobius"/>
    </source>
</evidence>
<evidence type="ECO:0000313" key="8">
    <source>
        <dbReference type="Proteomes" id="UP000091820"/>
    </source>
</evidence>
<dbReference type="InterPro" id="IPR032675">
    <property type="entry name" value="LRR_dom_sf"/>
</dbReference>
<dbReference type="PROSITE" id="PS51450">
    <property type="entry name" value="LRR"/>
    <property type="match status" value="4"/>
</dbReference>
<keyword evidence="4" id="KW-0812">Transmembrane</keyword>
<dbReference type="InterPro" id="IPR003591">
    <property type="entry name" value="Leu-rich_rpt_typical-subtyp"/>
</dbReference>
<dbReference type="SUPFAM" id="SSF52047">
    <property type="entry name" value="RNI-like"/>
    <property type="match status" value="1"/>
</dbReference>
<proteinExistence type="predicted"/>
<keyword evidence="1" id="KW-0433">Leucine-rich repeat</keyword>
<dbReference type="Proteomes" id="UP000091820">
    <property type="component" value="Unassembled WGS sequence"/>
</dbReference>
<feature type="region of interest" description="Disordered" evidence="3">
    <location>
        <begin position="844"/>
        <end position="870"/>
    </location>
</feature>
<keyword evidence="5" id="KW-0732">Signal</keyword>
<dbReference type="Pfam" id="PF13855">
    <property type="entry name" value="LRR_8"/>
    <property type="match status" value="2"/>
</dbReference>
<dbReference type="Pfam" id="PF12799">
    <property type="entry name" value="LRR_4"/>
    <property type="match status" value="1"/>
</dbReference>
<dbReference type="InterPro" id="IPR001611">
    <property type="entry name" value="Leu-rich_rpt"/>
</dbReference>
<keyword evidence="2" id="KW-0677">Repeat</keyword>
<name>A0A1A9X3D3_9MUSC</name>
<dbReference type="InterPro" id="IPR056363">
    <property type="entry name" value="LRR_LRWD1_dom"/>
</dbReference>
<evidence type="ECO:0000256" key="5">
    <source>
        <dbReference type="SAM" id="SignalP"/>
    </source>
</evidence>
<dbReference type="VEuPathDB" id="VectorBase:GBRI042800"/>
<dbReference type="Gene3D" id="3.80.10.10">
    <property type="entry name" value="Ribonuclease Inhibitor"/>
    <property type="match status" value="3"/>
</dbReference>
<keyword evidence="4" id="KW-0472">Membrane</keyword>
<dbReference type="SMART" id="SM00369">
    <property type="entry name" value="LRR_TYP"/>
    <property type="match status" value="8"/>
</dbReference>
<feature type="transmembrane region" description="Helical" evidence="4">
    <location>
        <begin position="546"/>
        <end position="567"/>
    </location>
</feature>
<protein>
    <recommendedName>
        <fullName evidence="6">Leucine-rich repeat and WD repeat-containing protein 1 LRR domain-containing protein</fullName>
    </recommendedName>
</protein>
<evidence type="ECO:0000256" key="3">
    <source>
        <dbReference type="SAM" id="MobiDB-lite"/>
    </source>
</evidence>
<dbReference type="SUPFAM" id="SSF52058">
    <property type="entry name" value="L domain-like"/>
    <property type="match status" value="1"/>
</dbReference>
<dbReference type="PANTHER" id="PTHR24366:SF96">
    <property type="entry name" value="LEUCINE RICH REPEAT CONTAINING 53"/>
    <property type="match status" value="1"/>
</dbReference>
<keyword evidence="8" id="KW-1185">Reference proteome</keyword>
<dbReference type="AlphaFoldDB" id="A0A1A9X3D3"/>
<feature type="chain" id="PRO_5008401000" description="Leucine-rich repeat and WD repeat-containing protein 1 LRR domain-containing protein" evidence="5">
    <location>
        <begin position="31"/>
        <end position="900"/>
    </location>
</feature>
<organism evidence="7 8">
    <name type="scientific">Glossina brevipalpis</name>
    <dbReference type="NCBI Taxonomy" id="37001"/>
    <lineage>
        <taxon>Eukaryota</taxon>
        <taxon>Metazoa</taxon>
        <taxon>Ecdysozoa</taxon>
        <taxon>Arthropoda</taxon>
        <taxon>Hexapoda</taxon>
        <taxon>Insecta</taxon>
        <taxon>Pterygota</taxon>
        <taxon>Neoptera</taxon>
        <taxon>Endopterygota</taxon>
        <taxon>Diptera</taxon>
        <taxon>Brachycera</taxon>
        <taxon>Muscomorpha</taxon>
        <taxon>Hippoboscoidea</taxon>
        <taxon>Glossinidae</taxon>
        <taxon>Glossina</taxon>
    </lineage>
</organism>
<keyword evidence="4" id="KW-1133">Transmembrane helix</keyword>
<accession>A0A1A9X3D3</accession>
<evidence type="ECO:0000313" key="7">
    <source>
        <dbReference type="EnsemblMetazoa" id="GBRI042800-PA"/>
    </source>
</evidence>
<evidence type="ECO:0000256" key="2">
    <source>
        <dbReference type="ARBA" id="ARBA00022737"/>
    </source>
</evidence>
<feature type="compositionally biased region" description="Low complexity" evidence="3">
    <location>
        <begin position="844"/>
        <end position="856"/>
    </location>
</feature>
<reference evidence="7" key="2">
    <citation type="submission" date="2020-05" db="UniProtKB">
        <authorList>
            <consortium name="EnsemblMetazoa"/>
        </authorList>
    </citation>
    <scope>IDENTIFICATION</scope>
    <source>
        <strain evidence="7">IAEA</strain>
    </source>
</reference>
<dbReference type="EnsemblMetazoa" id="GBRI042800-RA">
    <property type="protein sequence ID" value="GBRI042800-PA"/>
    <property type="gene ID" value="GBRI042800"/>
</dbReference>
<feature type="domain" description="Leucine-rich repeat and WD repeat-containing protein 1 LRR" evidence="6">
    <location>
        <begin position="378"/>
        <end position="456"/>
    </location>
</feature>
<dbReference type="SMART" id="SM00365">
    <property type="entry name" value="LRR_SD22"/>
    <property type="match status" value="5"/>
</dbReference>
<dbReference type="InterPro" id="IPR025875">
    <property type="entry name" value="Leu-rich_rpt_4"/>
</dbReference>
<sequence length="900" mass="103341">MIMRFNSSATRSRRIFILLINYLHISLTGAINCPTQCKCSWILDSLEVNCAHQKLSESPDFADIPIEHLDMSYNSLEDFPQELSAYETLIYLDLSNNLIKYLEPNALSGFTALRTLILNNNKITQWSDIYPDEVLINTPNLQRLSLSGNIFEFFNDDDSSVILTSDSLTHLELESCDITKVGGDMLTFALPNLQYLNLNNNSLEALDSLPSPSLLGLEMSDCKLQLLPEYFISDLPMLTFLNLSWNIGLKGETLKTLKSMTLRKVDLSYCTLDAIDFSQLPNLSRLHLQGNMLHFITSTTFQNNTLLEMLDISRNTLRSIDPDAFSKLKSLTHLDLAYNQITRLDRNIFRYSDNLVTVNLSRNIIEKFTKLMSNSLRDINLAWCEIVQIDANALSGLGNLQKLNLSRNLIKNFPDNMASDTLQTLDLSNCRLSTLRNTTFQYFPELASLKLNGNRFTDPFPPVFFKRNKFLDEIWLGDNPWICNCQGSIFIEFKDYITRQPSKIRDKRNLRCASPADYYGKTWESACELEWLVDNNTEKSSSAAKLWTIVLTSAIILAILFFLFTCFQKYMIYRRKRLDVEEYRSNQEEMRAIRRLNQRILSEEATPNAPCADETNLPSYEDALHMPKPRLVRPAKSLTDLSSETNCRRKKLRKILTCPEENSSELEGGSALNLDLHLRFHSEEMLSNRDRERLVRIEPSRRTERARNDSITARHFNNHNNRFPAAHLKAQNLQSAEQIANFQSYENSPYSKRKPRIAEIPPFKRATLKADSVEFFTDNDYETFSSNPNSPFAKRKPKNFKSDAIERSLPPAIENYYDMPHCSTSNSREGSGFHVIIEPDICSLKDNNSTSSSESNLLRKKSTNESSHDNSKAFHEVYDNSSSDQEPLVLVHKPMRETLF</sequence>
<evidence type="ECO:0000259" key="6">
    <source>
        <dbReference type="Pfam" id="PF23211"/>
    </source>
</evidence>
<dbReference type="STRING" id="37001.A0A1A9X3D3"/>
<dbReference type="Pfam" id="PF23211">
    <property type="entry name" value="LRR_LRWD1"/>
    <property type="match status" value="1"/>
</dbReference>
<feature type="signal peptide" evidence="5">
    <location>
        <begin position="1"/>
        <end position="30"/>
    </location>
</feature>